<gene>
    <name evidence="2" type="ORF">ACEZDE_04875</name>
</gene>
<evidence type="ECO:0008006" key="4">
    <source>
        <dbReference type="Google" id="ProtNLM"/>
    </source>
</evidence>
<feature type="chain" id="PRO_5047341668" description="Secreted protein" evidence="1">
    <location>
        <begin position="32"/>
        <end position="144"/>
    </location>
</feature>
<keyword evidence="1" id="KW-0732">Signal</keyword>
<organism evidence="2 3">
    <name type="scientific">Streptacidiphilus cavernicola</name>
    <dbReference type="NCBI Taxonomy" id="3342716"/>
    <lineage>
        <taxon>Bacteria</taxon>
        <taxon>Bacillati</taxon>
        <taxon>Actinomycetota</taxon>
        <taxon>Actinomycetes</taxon>
        <taxon>Kitasatosporales</taxon>
        <taxon>Streptomycetaceae</taxon>
        <taxon>Streptacidiphilus</taxon>
    </lineage>
</organism>
<name>A0ABV6VQW5_9ACTN</name>
<proteinExistence type="predicted"/>
<feature type="signal peptide" evidence="1">
    <location>
        <begin position="1"/>
        <end position="31"/>
    </location>
</feature>
<dbReference type="Proteomes" id="UP001592531">
    <property type="component" value="Unassembled WGS sequence"/>
</dbReference>
<sequence>MSRIAKTITRAGLLTVAVPALAFAATLPAHAAAAPNIIKPMSSGGGCITQGTEGDSVEACISASGTTVKSDGYFNKMPKCTTVTIFLEDTGTGQEWTHVESCGLGHHGPIGITGTKGHNYRTVITVTEPGNNYSVSISPTLHLS</sequence>
<protein>
    <recommendedName>
        <fullName evidence="4">Secreted protein</fullName>
    </recommendedName>
</protein>
<evidence type="ECO:0000313" key="2">
    <source>
        <dbReference type="EMBL" id="MFC1415971.1"/>
    </source>
</evidence>
<dbReference type="RefSeq" id="WP_380532657.1">
    <property type="nucleotide sequence ID" value="NZ_JBHFAB010000003.1"/>
</dbReference>
<dbReference type="EMBL" id="JBHFAB010000003">
    <property type="protein sequence ID" value="MFC1415971.1"/>
    <property type="molecule type" value="Genomic_DNA"/>
</dbReference>
<comment type="caution">
    <text evidence="2">The sequence shown here is derived from an EMBL/GenBank/DDBJ whole genome shotgun (WGS) entry which is preliminary data.</text>
</comment>
<evidence type="ECO:0000313" key="3">
    <source>
        <dbReference type="Proteomes" id="UP001592531"/>
    </source>
</evidence>
<evidence type="ECO:0000256" key="1">
    <source>
        <dbReference type="SAM" id="SignalP"/>
    </source>
</evidence>
<accession>A0ABV6VQW5</accession>
<reference evidence="2 3" key="1">
    <citation type="submission" date="2024-09" db="EMBL/GenBank/DDBJ databases">
        <authorList>
            <person name="Lee S.D."/>
        </authorList>
    </citation>
    <scope>NUCLEOTIDE SEQUENCE [LARGE SCALE GENOMIC DNA]</scope>
    <source>
        <strain evidence="2 3">N8-3</strain>
    </source>
</reference>
<keyword evidence="3" id="KW-1185">Reference proteome</keyword>